<dbReference type="CDD" id="cd06261">
    <property type="entry name" value="TM_PBP2"/>
    <property type="match status" value="1"/>
</dbReference>
<evidence type="ECO:0000256" key="4">
    <source>
        <dbReference type="ARBA" id="ARBA00022692"/>
    </source>
</evidence>
<keyword evidence="2 7" id="KW-0813">Transport</keyword>
<evidence type="ECO:0000256" key="2">
    <source>
        <dbReference type="ARBA" id="ARBA00022448"/>
    </source>
</evidence>
<dbReference type="GO" id="GO:0005886">
    <property type="term" value="C:plasma membrane"/>
    <property type="evidence" value="ECO:0007669"/>
    <property type="project" value="UniProtKB-SubCell"/>
</dbReference>
<evidence type="ECO:0000313" key="9">
    <source>
        <dbReference type="EMBL" id="SNV22368.1"/>
    </source>
</evidence>
<evidence type="ECO:0000259" key="8">
    <source>
        <dbReference type="PROSITE" id="PS50928"/>
    </source>
</evidence>
<dbReference type="OrthoDB" id="9778910at2"/>
<keyword evidence="3" id="KW-1003">Cell membrane</keyword>
<keyword evidence="5 7" id="KW-1133">Transmembrane helix</keyword>
<feature type="transmembrane region" description="Helical" evidence="7">
    <location>
        <begin position="193"/>
        <end position="212"/>
    </location>
</feature>
<dbReference type="AlphaFoldDB" id="A0A239VL95"/>
<dbReference type="Gene3D" id="1.10.3720.10">
    <property type="entry name" value="MetI-like"/>
    <property type="match status" value="1"/>
</dbReference>
<dbReference type="PANTHER" id="PTHR43163">
    <property type="entry name" value="DIPEPTIDE TRANSPORT SYSTEM PERMEASE PROTEIN DPPB-RELATED"/>
    <property type="match status" value="1"/>
</dbReference>
<dbReference type="Pfam" id="PF19300">
    <property type="entry name" value="BPD_transp_1_N"/>
    <property type="match status" value="1"/>
</dbReference>
<dbReference type="GeneID" id="63459712"/>
<evidence type="ECO:0000256" key="1">
    <source>
        <dbReference type="ARBA" id="ARBA00004651"/>
    </source>
</evidence>
<feature type="transmembrane region" description="Helical" evidence="7">
    <location>
        <begin position="150"/>
        <end position="173"/>
    </location>
</feature>
<dbReference type="Proteomes" id="UP000242637">
    <property type="component" value="Chromosome 1"/>
</dbReference>
<evidence type="ECO:0000256" key="3">
    <source>
        <dbReference type="ARBA" id="ARBA00022475"/>
    </source>
</evidence>
<dbReference type="EMBL" id="LT906453">
    <property type="protein sequence ID" value="SNV22368.1"/>
    <property type="molecule type" value="Genomic_DNA"/>
</dbReference>
<evidence type="ECO:0000256" key="7">
    <source>
        <dbReference type="RuleBase" id="RU363032"/>
    </source>
</evidence>
<dbReference type="InterPro" id="IPR035906">
    <property type="entry name" value="MetI-like_sf"/>
</dbReference>
<feature type="transmembrane region" description="Helical" evidence="7">
    <location>
        <begin position="116"/>
        <end position="138"/>
    </location>
</feature>
<evidence type="ECO:0000256" key="5">
    <source>
        <dbReference type="ARBA" id="ARBA00022989"/>
    </source>
</evidence>
<sequence>MTTPPPEGATPTRQPPRATTPLQRITNLAASLLAASILVFTFMNILPGDPARIALGLNASDEAVAALRTQYGLDRPLLTQYFDWIHSLITLDLGNSYVTGAAITPQILDRAAVTCWLVAAGLVIALLIAIPAGIHAALRHRHADGIAISTLSQIGVSLPSFLVAIILVTLLSVHAGLLPSSGWAVPAHNPTSFLAHLTLPALSLGLVQGAILTRYIRAAVLETWHQDHIRTARSTGISTPHLITTHVLRNTAIPVITILGIQLASMLIGAVIIEQVFAIPGLGSLLLDAVGNRDLLVIQDVVMLLVIAILILNTLVDLLYTLLNPRIRVHA</sequence>
<dbReference type="PROSITE" id="PS50928">
    <property type="entry name" value="ABC_TM1"/>
    <property type="match status" value="1"/>
</dbReference>
<dbReference type="Pfam" id="PF00528">
    <property type="entry name" value="BPD_transp_1"/>
    <property type="match status" value="1"/>
</dbReference>
<name>A0A239VL95_9MICO</name>
<accession>A0A239VL95</accession>
<reference evidence="9 10" key="1">
    <citation type="submission" date="2017-06" db="EMBL/GenBank/DDBJ databases">
        <authorList>
            <consortium name="Pathogen Informatics"/>
        </authorList>
    </citation>
    <scope>NUCLEOTIDE SEQUENCE [LARGE SCALE GENOMIC DNA]</scope>
    <source>
        <strain evidence="9 10">NCTC13039</strain>
    </source>
</reference>
<evidence type="ECO:0000256" key="6">
    <source>
        <dbReference type="ARBA" id="ARBA00023136"/>
    </source>
</evidence>
<dbReference type="STRING" id="1121387.GCA_000429885_02167"/>
<organism evidence="9 10">
    <name type="scientific">Dermatophilus congolensis</name>
    <dbReference type="NCBI Taxonomy" id="1863"/>
    <lineage>
        <taxon>Bacteria</taxon>
        <taxon>Bacillati</taxon>
        <taxon>Actinomycetota</taxon>
        <taxon>Actinomycetes</taxon>
        <taxon>Micrococcales</taxon>
        <taxon>Dermatophilaceae</taxon>
        <taxon>Dermatophilus</taxon>
    </lineage>
</organism>
<evidence type="ECO:0000313" key="10">
    <source>
        <dbReference type="Proteomes" id="UP000242637"/>
    </source>
</evidence>
<dbReference type="SUPFAM" id="SSF161098">
    <property type="entry name" value="MetI-like"/>
    <property type="match status" value="1"/>
</dbReference>
<gene>
    <name evidence="9" type="primary">gsiC_2</name>
    <name evidence="9" type="ORF">SAMEA4475696_01501</name>
</gene>
<feature type="transmembrane region" description="Helical" evidence="7">
    <location>
        <begin position="301"/>
        <end position="323"/>
    </location>
</feature>
<keyword evidence="4 7" id="KW-0812">Transmembrane</keyword>
<dbReference type="InterPro" id="IPR045621">
    <property type="entry name" value="BPD_transp_1_N"/>
</dbReference>
<protein>
    <submittedName>
        <fullName evidence="9">Glutathione transport system permease protein gsiC</fullName>
    </submittedName>
</protein>
<keyword evidence="6 7" id="KW-0472">Membrane</keyword>
<feature type="transmembrane region" description="Helical" evidence="7">
    <location>
        <begin position="25"/>
        <end position="46"/>
    </location>
</feature>
<dbReference type="KEGG" id="dco:SAMEA4475696_1501"/>
<proteinExistence type="inferred from homology"/>
<dbReference type="RefSeq" id="WP_084441307.1">
    <property type="nucleotide sequence ID" value="NZ_LT906453.1"/>
</dbReference>
<keyword evidence="10" id="KW-1185">Reference proteome</keyword>
<feature type="domain" description="ABC transmembrane type-1" evidence="8">
    <location>
        <begin position="111"/>
        <end position="316"/>
    </location>
</feature>
<comment type="subcellular location">
    <subcellularLocation>
        <location evidence="1 7">Cell membrane</location>
        <topology evidence="1 7">Multi-pass membrane protein</topology>
    </subcellularLocation>
</comment>
<dbReference type="InterPro" id="IPR000515">
    <property type="entry name" value="MetI-like"/>
</dbReference>
<dbReference type="GO" id="GO:0071916">
    <property type="term" value="F:dipeptide transmembrane transporter activity"/>
    <property type="evidence" value="ECO:0007669"/>
    <property type="project" value="TreeGrafter"/>
</dbReference>
<feature type="transmembrane region" description="Helical" evidence="7">
    <location>
        <begin position="255"/>
        <end position="281"/>
    </location>
</feature>
<comment type="similarity">
    <text evidence="7">Belongs to the binding-protein-dependent transport system permease family.</text>
</comment>
<dbReference type="PANTHER" id="PTHR43163:SF6">
    <property type="entry name" value="DIPEPTIDE TRANSPORT SYSTEM PERMEASE PROTEIN DPPB-RELATED"/>
    <property type="match status" value="1"/>
</dbReference>